<dbReference type="Proteomes" id="UP000231019">
    <property type="component" value="Unassembled WGS sequence"/>
</dbReference>
<evidence type="ECO:0000313" key="2">
    <source>
        <dbReference type="Proteomes" id="UP000231019"/>
    </source>
</evidence>
<organism evidence="1 2">
    <name type="scientific">bacterium (Candidatus Blackallbacteria) CG17_big_fil_post_rev_8_21_14_2_50_48_46</name>
    <dbReference type="NCBI Taxonomy" id="2014261"/>
    <lineage>
        <taxon>Bacteria</taxon>
        <taxon>Candidatus Blackallbacteria</taxon>
    </lineage>
</organism>
<dbReference type="EMBL" id="PFFQ01000046">
    <property type="protein sequence ID" value="PIW15719.1"/>
    <property type="molecule type" value="Genomic_DNA"/>
</dbReference>
<name>A0A2M7G1W0_9BACT</name>
<gene>
    <name evidence="1" type="ORF">COW36_16070</name>
</gene>
<sequence length="65" mass="7360">MLTHCLNSLEFLTKIGKANKPQPENLWGTQSAFTGTLLNFQAARQKAAPQYLLPHRHVFLSFGYN</sequence>
<comment type="caution">
    <text evidence="1">The sequence shown here is derived from an EMBL/GenBank/DDBJ whole genome shotgun (WGS) entry which is preliminary data.</text>
</comment>
<protein>
    <submittedName>
        <fullName evidence="1">Uncharacterized protein</fullName>
    </submittedName>
</protein>
<accession>A0A2M7G1W0</accession>
<evidence type="ECO:0000313" key="1">
    <source>
        <dbReference type="EMBL" id="PIW15719.1"/>
    </source>
</evidence>
<dbReference type="AlphaFoldDB" id="A0A2M7G1W0"/>
<proteinExistence type="predicted"/>
<reference evidence="1 2" key="1">
    <citation type="submission" date="2017-09" db="EMBL/GenBank/DDBJ databases">
        <title>Depth-based differentiation of microbial function through sediment-hosted aquifers and enrichment of novel symbionts in the deep terrestrial subsurface.</title>
        <authorList>
            <person name="Probst A.J."/>
            <person name="Ladd B."/>
            <person name="Jarett J.K."/>
            <person name="Geller-Mcgrath D.E."/>
            <person name="Sieber C.M."/>
            <person name="Emerson J.B."/>
            <person name="Anantharaman K."/>
            <person name="Thomas B.C."/>
            <person name="Malmstrom R."/>
            <person name="Stieglmeier M."/>
            <person name="Klingl A."/>
            <person name="Woyke T."/>
            <person name="Ryan C.M."/>
            <person name="Banfield J.F."/>
        </authorList>
    </citation>
    <scope>NUCLEOTIDE SEQUENCE [LARGE SCALE GENOMIC DNA]</scope>
    <source>
        <strain evidence="1">CG17_big_fil_post_rev_8_21_14_2_50_48_46</strain>
    </source>
</reference>